<evidence type="ECO:0000256" key="3">
    <source>
        <dbReference type="ARBA" id="ARBA00022723"/>
    </source>
</evidence>
<feature type="binding site" description="covalent" evidence="6">
    <location>
        <position position="127"/>
    </location>
    <ligand>
        <name>heme c</name>
        <dbReference type="ChEBI" id="CHEBI:61717"/>
    </ligand>
</feature>
<dbReference type="Proteomes" id="UP000480178">
    <property type="component" value="Chromosome"/>
</dbReference>
<evidence type="ECO:0000256" key="2">
    <source>
        <dbReference type="ARBA" id="ARBA00022617"/>
    </source>
</evidence>
<evidence type="ECO:0000313" key="9">
    <source>
        <dbReference type="EMBL" id="QHT65703.1"/>
    </source>
</evidence>
<dbReference type="RefSeq" id="WP_162441783.1">
    <property type="nucleotide sequence ID" value="NZ_CP048222.1"/>
</dbReference>
<dbReference type="AlphaFoldDB" id="A0A6C0GD09"/>
<dbReference type="EMBL" id="CP048222">
    <property type="protein sequence ID" value="QHT65703.1"/>
    <property type="molecule type" value="Genomic_DNA"/>
</dbReference>
<dbReference type="GO" id="GO:0009055">
    <property type="term" value="F:electron transfer activity"/>
    <property type="evidence" value="ECO:0007669"/>
    <property type="project" value="InterPro"/>
</dbReference>
<evidence type="ECO:0000259" key="8">
    <source>
        <dbReference type="PROSITE" id="PS51007"/>
    </source>
</evidence>
<dbReference type="InterPro" id="IPR002324">
    <property type="entry name" value="Cyt_c_ID"/>
</dbReference>
<dbReference type="InterPro" id="IPR036909">
    <property type="entry name" value="Cyt_c-like_dom_sf"/>
</dbReference>
<feature type="binding site" description="covalent" evidence="6">
    <location>
        <position position="131"/>
    </location>
    <ligand>
        <name>heme c</name>
        <dbReference type="ChEBI" id="CHEBI:61717"/>
    </ligand>
</feature>
<dbReference type="Gene3D" id="1.10.760.10">
    <property type="entry name" value="Cytochrome c-like domain"/>
    <property type="match status" value="1"/>
</dbReference>
<accession>A0A6C0GD09</accession>
<dbReference type="KEGG" id="rhoz:GXP67_02990"/>
<keyword evidence="3 6" id="KW-0479">Metal-binding</keyword>
<dbReference type="PROSITE" id="PS51007">
    <property type="entry name" value="CYTC"/>
    <property type="match status" value="1"/>
</dbReference>
<reference evidence="9 10" key="1">
    <citation type="submission" date="2020-01" db="EMBL/GenBank/DDBJ databases">
        <authorList>
            <person name="Kim M.K."/>
        </authorList>
    </citation>
    <scope>NUCLEOTIDE SEQUENCE [LARGE SCALE GENOMIC DNA]</scope>
    <source>
        <strain evidence="9 10">172606-1</strain>
    </source>
</reference>
<protein>
    <recommendedName>
        <fullName evidence="8">Cytochrome c domain-containing protein</fullName>
    </recommendedName>
</protein>
<dbReference type="SUPFAM" id="SSF46626">
    <property type="entry name" value="Cytochrome c"/>
    <property type="match status" value="1"/>
</dbReference>
<organism evidence="9 10">
    <name type="scientific">Rhodocytophaga rosea</name>
    <dbReference type="NCBI Taxonomy" id="2704465"/>
    <lineage>
        <taxon>Bacteria</taxon>
        <taxon>Pseudomonadati</taxon>
        <taxon>Bacteroidota</taxon>
        <taxon>Cytophagia</taxon>
        <taxon>Cytophagales</taxon>
        <taxon>Rhodocytophagaceae</taxon>
        <taxon>Rhodocytophaga</taxon>
    </lineage>
</organism>
<dbReference type="GO" id="GO:0005506">
    <property type="term" value="F:iron ion binding"/>
    <property type="evidence" value="ECO:0007669"/>
    <property type="project" value="InterPro"/>
</dbReference>
<dbReference type="GO" id="GO:0020037">
    <property type="term" value="F:heme binding"/>
    <property type="evidence" value="ECO:0007669"/>
    <property type="project" value="InterPro"/>
</dbReference>
<evidence type="ECO:0000256" key="7">
    <source>
        <dbReference type="SAM" id="Phobius"/>
    </source>
</evidence>
<dbReference type="InterPro" id="IPR009056">
    <property type="entry name" value="Cyt_c-like_dom"/>
</dbReference>
<proteinExistence type="predicted"/>
<dbReference type="Pfam" id="PF00034">
    <property type="entry name" value="Cytochrom_C"/>
    <property type="match status" value="1"/>
</dbReference>
<name>A0A6C0GD09_9BACT</name>
<evidence type="ECO:0000256" key="1">
    <source>
        <dbReference type="ARBA" id="ARBA00022448"/>
    </source>
</evidence>
<keyword evidence="5 6" id="KW-0408">Iron</keyword>
<keyword evidence="1" id="KW-0813">Transport</keyword>
<keyword evidence="7" id="KW-0812">Transmembrane</keyword>
<feature type="binding site" description="covalent" evidence="6">
    <location>
        <position position="176"/>
    </location>
    <ligand>
        <name>heme c</name>
        <dbReference type="ChEBI" id="CHEBI:61717"/>
    </ligand>
</feature>
<gene>
    <name evidence="9" type="ORF">GXP67_02990</name>
</gene>
<keyword evidence="7" id="KW-0472">Membrane</keyword>
<keyword evidence="4" id="KW-0249">Electron transport</keyword>
<sequence>MSSYKHVLVTGIITLCIGYVPVSAIYFLPYKTLFKADKTNSENHPPVVKIITPAANSFFNWNSSMEYTIKVSDVEDGESEQLEITSNEVFLEVMYVADTSSAKNYVGKTAQSHFESPGLQLFMKADCLNCHAIKTSVQGPSFQDIARKYPKTPATIKTLADRVIDGSSGVWGISAMASHPDLTQAQAEQIIQWVLENAQDPNRNYFSGTKGSFQIRARPATEKEGVYILTATYTDRGIKGRPQSGKNGLHTIMLRSK</sequence>
<evidence type="ECO:0000256" key="6">
    <source>
        <dbReference type="PIRSR" id="PIRSR602324-1"/>
    </source>
</evidence>
<keyword evidence="7" id="KW-1133">Transmembrane helix</keyword>
<dbReference type="PRINTS" id="PR00606">
    <property type="entry name" value="CYTCHROMECID"/>
</dbReference>
<keyword evidence="2 6" id="KW-0349">Heme</keyword>
<evidence type="ECO:0000256" key="5">
    <source>
        <dbReference type="ARBA" id="ARBA00023004"/>
    </source>
</evidence>
<keyword evidence="10" id="KW-1185">Reference proteome</keyword>
<feature type="domain" description="Cytochrome c" evidence="8">
    <location>
        <begin position="113"/>
        <end position="198"/>
    </location>
</feature>
<evidence type="ECO:0000313" key="10">
    <source>
        <dbReference type="Proteomes" id="UP000480178"/>
    </source>
</evidence>
<feature type="transmembrane region" description="Helical" evidence="7">
    <location>
        <begin position="6"/>
        <end position="28"/>
    </location>
</feature>
<evidence type="ECO:0000256" key="4">
    <source>
        <dbReference type="ARBA" id="ARBA00022982"/>
    </source>
</evidence>
<comment type="PTM">
    <text evidence="6">Binds 1 heme c group covalently per subunit.</text>
</comment>